<dbReference type="RefSeq" id="WP_092106421.1">
    <property type="nucleotide sequence ID" value="NZ_FOCN01000001.1"/>
</dbReference>
<name>A0A1H8ANQ2_9MICO</name>
<evidence type="ECO:0000259" key="2">
    <source>
        <dbReference type="Pfam" id="PF25917"/>
    </source>
</evidence>
<comment type="caution">
    <text evidence="4">The sequence shown here is derived from an EMBL/GenBank/DDBJ whole genome shotgun (WGS) entry which is preliminary data.</text>
</comment>
<reference evidence="4 5" key="1">
    <citation type="submission" date="2019-03" db="EMBL/GenBank/DDBJ databases">
        <title>Genomics of glacier-inhabiting Cryobacterium strains.</title>
        <authorList>
            <person name="Liu Q."/>
            <person name="Xin Y.-H."/>
        </authorList>
    </citation>
    <scope>NUCLEOTIDE SEQUENCE [LARGE SCALE GENOMIC DNA]</scope>
    <source>
        <strain evidence="4 5">Hh15</strain>
    </source>
</reference>
<gene>
    <name evidence="4" type="ORF">E3O10_12295</name>
</gene>
<sequence length="409" mass="39838">MKLRQFRIRIRRMRARWWVLSAVVVLALAGGGAWWIIAAQTESAVATPVAQTVAASLETMEQSVSASGTLTPTVQEEVSFAASGTVTGVNVLAGTVVAAGDVLATVDTLTVDAEVLAARATLASAAAKLTDSQDASDGSTAALAQIAANTASVTTAQNAVDEAVAAQNAVTLTAPVAGVVTVVNVAVGDVISAGTSSSGAGTAAAGATAAAGTGGTTTASTAAFTIVGTDSWTVDLTVGEADAALIAADNQVELSLDDGTAFFGTVSEIGLLPSTTTGVAAFPVVVAVTGATDGLYDGVAVTAAIVYERRTAVLTVASAAVTSVDGASVVTLKNADGTEISTPVTVGATVGNLTEITAGLAAGDEVVVAAFTPGSGNAGTTGTDRTFPGGEMPTGDFPAGQMPGGTNNG</sequence>
<dbReference type="InterPro" id="IPR058649">
    <property type="entry name" value="CzcB_C"/>
</dbReference>
<accession>A0A1H8ANQ2</accession>
<feature type="domain" description="Multidrug resistance protein MdtA-like barrel-sandwich hybrid" evidence="2">
    <location>
        <begin position="82"/>
        <end position="197"/>
    </location>
</feature>
<dbReference type="OrthoDB" id="5141338at2"/>
<protein>
    <submittedName>
        <fullName evidence="4">Biotin/lipoyl-binding protein</fullName>
    </submittedName>
</protein>
<proteinExistence type="predicted"/>
<dbReference type="GO" id="GO:1990281">
    <property type="term" value="C:efflux pump complex"/>
    <property type="evidence" value="ECO:0007669"/>
    <property type="project" value="TreeGrafter"/>
</dbReference>
<dbReference type="STRING" id="1424661.SAMN05216281_101244"/>
<dbReference type="PANTHER" id="PTHR30469">
    <property type="entry name" value="MULTIDRUG RESISTANCE PROTEIN MDTA"/>
    <property type="match status" value="1"/>
</dbReference>
<organism evidence="4 5">
    <name type="scientific">Cryobacterium luteum</name>
    <dbReference type="NCBI Taxonomy" id="1424661"/>
    <lineage>
        <taxon>Bacteria</taxon>
        <taxon>Bacillati</taxon>
        <taxon>Actinomycetota</taxon>
        <taxon>Actinomycetes</taxon>
        <taxon>Micrococcales</taxon>
        <taxon>Microbacteriaceae</taxon>
        <taxon>Cryobacterium</taxon>
    </lineage>
</organism>
<dbReference type="GO" id="GO:0015562">
    <property type="term" value="F:efflux transmembrane transporter activity"/>
    <property type="evidence" value="ECO:0007669"/>
    <property type="project" value="TreeGrafter"/>
</dbReference>
<dbReference type="SUPFAM" id="SSF111369">
    <property type="entry name" value="HlyD-like secretion proteins"/>
    <property type="match status" value="1"/>
</dbReference>
<dbReference type="EMBL" id="SOFF01000031">
    <property type="protein sequence ID" value="TFB88565.1"/>
    <property type="molecule type" value="Genomic_DNA"/>
</dbReference>
<dbReference type="Pfam" id="PF25975">
    <property type="entry name" value="CzcB_C"/>
    <property type="match status" value="1"/>
</dbReference>
<feature type="domain" description="CzcB-like C-terminal circularly permuted SH3-like" evidence="3">
    <location>
        <begin position="314"/>
        <end position="369"/>
    </location>
</feature>
<evidence type="ECO:0000259" key="3">
    <source>
        <dbReference type="Pfam" id="PF25975"/>
    </source>
</evidence>
<dbReference type="Gene3D" id="2.40.420.20">
    <property type="match status" value="1"/>
</dbReference>
<feature type="compositionally biased region" description="Polar residues" evidence="1">
    <location>
        <begin position="375"/>
        <end position="384"/>
    </location>
</feature>
<keyword evidence="5" id="KW-1185">Reference proteome</keyword>
<dbReference type="Proteomes" id="UP000297654">
    <property type="component" value="Unassembled WGS sequence"/>
</dbReference>
<evidence type="ECO:0000313" key="4">
    <source>
        <dbReference type="EMBL" id="TFB88565.1"/>
    </source>
</evidence>
<feature type="region of interest" description="Disordered" evidence="1">
    <location>
        <begin position="375"/>
        <end position="409"/>
    </location>
</feature>
<dbReference type="Gene3D" id="2.40.30.170">
    <property type="match status" value="1"/>
</dbReference>
<evidence type="ECO:0000256" key="1">
    <source>
        <dbReference type="SAM" id="MobiDB-lite"/>
    </source>
</evidence>
<dbReference type="AlphaFoldDB" id="A0A1H8ANQ2"/>
<dbReference type="Pfam" id="PF25917">
    <property type="entry name" value="BSH_RND"/>
    <property type="match status" value="1"/>
</dbReference>
<dbReference type="Gene3D" id="2.40.50.100">
    <property type="match status" value="1"/>
</dbReference>
<evidence type="ECO:0000313" key="5">
    <source>
        <dbReference type="Proteomes" id="UP000297654"/>
    </source>
</evidence>
<dbReference type="InterPro" id="IPR058625">
    <property type="entry name" value="MdtA-like_BSH"/>
</dbReference>